<keyword evidence="1" id="KW-0472">Membrane</keyword>
<protein>
    <recommendedName>
        <fullName evidence="4">Lipoprotein</fullName>
    </recommendedName>
</protein>
<accession>A0ABY7JSG6</accession>
<keyword evidence="1" id="KW-1133">Transmembrane helix</keyword>
<sequence>MNDVEKKKKGGCFKVGCLIVIIIFVVGTIIGSLLSDKEKTATNKTKVEEKQLTDNTTNDLPVVFDTKKYINKTKDDIINELGQPQSTDKFDWDSQGSGDKYNISTLSYKKDNIDYEYWFYKDKLVRINIDNENGIEFGTKNQLSILNLDTYKYKVKNINVAIDFVSKEAGIDESIPEQIRFMQVENSKAKNIKIIYNMLVAGQ</sequence>
<feature type="transmembrane region" description="Helical" evidence="1">
    <location>
        <begin position="12"/>
        <end position="34"/>
    </location>
</feature>
<name>A0ABY7JSG6_9FIRM</name>
<evidence type="ECO:0008006" key="4">
    <source>
        <dbReference type="Google" id="ProtNLM"/>
    </source>
</evidence>
<dbReference type="Proteomes" id="UP001164187">
    <property type="component" value="Chromosome"/>
</dbReference>
<gene>
    <name evidence="2" type="ORF">O0R46_08590</name>
</gene>
<keyword evidence="3" id="KW-1185">Reference proteome</keyword>
<dbReference type="EMBL" id="CP114052">
    <property type="protein sequence ID" value="WAW14647.1"/>
    <property type="molecule type" value="Genomic_DNA"/>
</dbReference>
<evidence type="ECO:0000256" key="1">
    <source>
        <dbReference type="SAM" id="Phobius"/>
    </source>
</evidence>
<organism evidence="2 3">
    <name type="scientific">Peptostreptococcus equinus</name>
    <dbReference type="NCBI Taxonomy" id="3003601"/>
    <lineage>
        <taxon>Bacteria</taxon>
        <taxon>Bacillati</taxon>
        <taxon>Bacillota</taxon>
        <taxon>Clostridia</taxon>
        <taxon>Peptostreptococcales</taxon>
        <taxon>Peptostreptococcaceae</taxon>
        <taxon>Peptostreptococcus</taxon>
    </lineage>
</organism>
<proteinExistence type="predicted"/>
<keyword evidence="1" id="KW-0812">Transmembrane</keyword>
<evidence type="ECO:0000313" key="2">
    <source>
        <dbReference type="EMBL" id="WAW14647.1"/>
    </source>
</evidence>
<dbReference type="RefSeq" id="WP_269311344.1">
    <property type="nucleotide sequence ID" value="NZ_CP114052.1"/>
</dbReference>
<reference evidence="2" key="1">
    <citation type="submission" date="2022-12" db="EMBL/GenBank/DDBJ databases">
        <title>Peptostreptococcus.</title>
        <authorList>
            <person name="Lee S.H."/>
        </authorList>
    </citation>
    <scope>NUCLEOTIDE SEQUENCE</scope>
    <source>
        <strain evidence="2">CBA3647</strain>
    </source>
</reference>
<evidence type="ECO:0000313" key="3">
    <source>
        <dbReference type="Proteomes" id="UP001164187"/>
    </source>
</evidence>